<protein>
    <submittedName>
        <fullName evidence="1">Uncharacterized protein</fullName>
    </submittedName>
</protein>
<dbReference type="Proteomes" id="UP001152646">
    <property type="component" value="Unassembled WGS sequence"/>
</dbReference>
<sequence>MQQVISYPVRQSDILDGQAIAKQLYGVTPGTKGNWETAFGKGLWSQNNFDVLPVCSSGNCTWNEFSSIGICNKCFDMTSSAQLKCNLENVTR</sequence>
<proteinExistence type="predicted"/>
<evidence type="ECO:0000313" key="1">
    <source>
        <dbReference type="EMBL" id="CAG8377829.1"/>
    </source>
</evidence>
<dbReference type="AlphaFoldDB" id="A0A9W4NH22"/>
<name>A0A9W4NH22_9EURO</name>
<gene>
    <name evidence="1" type="ORF">PSALAMII_LOCUS5690</name>
</gene>
<evidence type="ECO:0000313" key="2">
    <source>
        <dbReference type="Proteomes" id="UP001152646"/>
    </source>
</evidence>
<comment type="caution">
    <text evidence="1">The sequence shown here is derived from an EMBL/GenBank/DDBJ whole genome shotgun (WGS) entry which is preliminary data.</text>
</comment>
<dbReference type="EMBL" id="CAJVPA010000184">
    <property type="protein sequence ID" value="CAG8377829.1"/>
    <property type="molecule type" value="Genomic_DNA"/>
</dbReference>
<reference evidence="1" key="1">
    <citation type="submission" date="2021-07" db="EMBL/GenBank/DDBJ databases">
        <authorList>
            <person name="Branca A.L. A."/>
        </authorList>
    </citation>
    <scope>NUCLEOTIDE SEQUENCE</scope>
</reference>
<accession>A0A9W4NH22</accession>
<dbReference type="OrthoDB" id="5242705at2759"/>
<organism evidence="1 2">
    <name type="scientific">Penicillium salamii</name>
    <dbReference type="NCBI Taxonomy" id="1612424"/>
    <lineage>
        <taxon>Eukaryota</taxon>
        <taxon>Fungi</taxon>
        <taxon>Dikarya</taxon>
        <taxon>Ascomycota</taxon>
        <taxon>Pezizomycotina</taxon>
        <taxon>Eurotiomycetes</taxon>
        <taxon>Eurotiomycetidae</taxon>
        <taxon>Eurotiales</taxon>
        <taxon>Aspergillaceae</taxon>
        <taxon>Penicillium</taxon>
    </lineage>
</organism>